<dbReference type="GO" id="GO:0016491">
    <property type="term" value="F:oxidoreductase activity"/>
    <property type="evidence" value="ECO:0007669"/>
    <property type="project" value="UniProtKB-KW"/>
</dbReference>
<protein>
    <submittedName>
        <fullName evidence="4">Norsolorinic acid ketoreductase</fullName>
    </submittedName>
</protein>
<name>A0A8T9CND8_9HELO</name>
<comment type="caution">
    <text evidence="4">The sequence shown here is derived from an EMBL/GenBank/DDBJ whole genome shotgun (WGS) entry which is preliminary data.</text>
</comment>
<evidence type="ECO:0000313" key="4">
    <source>
        <dbReference type="EMBL" id="TVY85344.1"/>
    </source>
</evidence>
<evidence type="ECO:0000256" key="1">
    <source>
        <dbReference type="ARBA" id="ARBA00006484"/>
    </source>
</evidence>
<keyword evidence="5" id="KW-1185">Reference proteome</keyword>
<accession>A0A8T9CND8</accession>
<dbReference type="AlphaFoldDB" id="A0A8T9CND8"/>
<dbReference type="PRINTS" id="PR00081">
    <property type="entry name" value="GDHRDH"/>
</dbReference>
<evidence type="ECO:0000256" key="2">
    <source>
        <dbReference type="ARBA" id="ARBA00022857"/>
    </source>
</evidence>
<dbReference type="OrthoDB" id="9876299at2759"/>
<dbReference type="InterPro" id="IPR036291">
    <property type="entry name" value="NAD(P)-bd_dom_sf"/>
</dbReference>
<organism evidence="4 5">
    <name type="scientific">Lachnellula suecica</name>
    <dbReference type="NCBI Taxonomy" id="602035"/>
    <lineage>
        <taxon>Eukaryota</taxon>
        <taxon>Fungi</taxon>
        <taxon>Dikarya</taxon>
        <taxon>Ascomycota</taxon>
        <taxon>Pezizomycotina</taxon>
        <taxon>Leotiomycetes</taxon>
        <taxon>Helotiales</taxon>
        <taxon>Lachnaceae</taxon>
        <taxon>Lachnellula</taxon>
    </lineage>
</organism>
<dbReference type="GO" id="GO:0005737">
    <property type="term" value="C:cytoplasm"/>
    <property type="evidence" value="ECO:0007669"/>
    <property type="project" value="TreeGrafter"/>
</dbReference>
<dbReference type="EMBL" id="QGMK01000012">
    <property type="protein sequence ID" value="TVY85344.1"/>
    <property type="molecule type" value="Genomic_DNA"/>
</dbReference>
<comment type="similarity">
    <text evidence="1">Belongs to the short-chain dehydrogenases/reductases (SDR) family.</text>
</comment>
<dbReference type="SUPFAM" id="SSF51735">
    <property type="entry name" value="NAD(P)-binding Rossmann-fold domains"/>
    <property type="match status" value="1"/>
</dbReference>
<proteinExistence type="inferred from homology"/>
<evidence type="ECO:0000313" key="5">
    <source>
        <dbReference type="Proteomes" id="UP000469558"/>
    </source>
</evidence>
<dbReference type="InterPro" id="IPR002347">
    <property type="entry name" value="SDR_fam"/>
</dbReference>
<dbReference type="InterPro" id="IPR051468">
    <property type="entry name" value="Fungal_SecMetab_SDRs"/>
</dbReference>
<reference evidence="4 5" key="1">
    <citation type="submission" date="2018-05" db="EMBL/GenBank/DDBJ databases">
        <title>Genome sequencing and assembly of the regulated plant pathogen Lachnellula willkommii and related sister species for the development of diagnostic species identification markers.</title>
        <authorList>
            <person name="Giroux E."/>
            <person name="Bilodeau G."/>
        </authorList>
    </citation>
    <scope>NUCLEOTIDE SEQUENCE [LARGE SCALE GENOMIC DNA]</scope>
    <source>
        <strain evidence="4 5">CBS 268.59</strain>
    </source>
</reference>
<dbReference type="Gene3D" id="3.40.50.720">
    <property type="entry name" value="NAD(P)-binding Rossmann-like Domain"/>
    <property type="match status" value="1"/>
</dbReference>
<dbReference type="Pfam" id="PF00106">
    <property type="entry name" value="adh_short"/>
    <property type="match status" value="1"/>
</dbReference>
<dbReference type="PANTHER" id="PTHR43544:SF7">
    <property type="entry name" value="NADB-LER2"/>
    <property type="match status" value="1"/>
</dbReference>
<keyword evidence="2" id="KW-0521">NADP</keyword>
<keyword evidence="3" id="KW-0560">Oxidoreductase</keyword>
<dbReference type="Proteomes" id="UP000469558">
    <property type="component" value="Unassembled WGS sequence"/>
</dbReference>
<evidence type="ECO:0000256" key="3">
    <source>
        <dbReference type="ARBA" id="ARBA00023002"/>
    </source>
</evidence>
<gene>
    <name evidence="4" type="primary">aflD_3</name>
    <name evidence="4" type="ORF">LSUE1_G000282</name>
</gene>
<sequence length="249" mass="26301">MSSNTIYLVTGANRGIGKGLAAAYLSRPNNTVVAAVRDASHSTSKALESLTLGASSKLIIVSIDNNNEDAPAAAIKLLQSAHGISHLDVLIANAAINDDYSTTATIKLDVLKSHVAVNAYAPILLFQAALPLLEKAKVPKFVAIGTPMASIGGIESRPFSTAAYSMSKVMLHFAMRKIHFEHADIVSFPIDPGFVQTDMGNSGAQRFGMKEATTTIADSVGFITSTIDEATKEKHSGHFPTLEGGDFAW</sequence>
<dbReference type="PANTHER" id="PTHR43544">
    <property type="entry name" value="SHORT-CHAIN DEHYDROGENASE/REDUCTASE"/>
    <property type="match status" value="1"/>
</dbReference>